<proteinExistence type="predicted"/>
<dbReference type="InParanoid" id="A0A067MTA6"/>
<protein>
    <submittedName>
        <fullName evidence="1">Uncharacterized protein</fullName>
    </submittedName>
</protein>
<keyword evidence="2" id="KW-1185">Reference proteome</keyword>
<accession>A0A067MTA6</accession>
<organism evidence="1 2">
    <name type="scientific">Botryobasidium botryosum (strain FD-172 SS1)</name>
    <dbReference type="NCBI Taxonomy" id="930990"/>
    <lineage>
        <taxon>Eukaryota</taxon>
        <taxon>Fungi</taxon>
        <taxon>Dikarya</taxon>
        <taxon>Basidiomycota</taxon>
        <taxon>Agaricomycotina</taxon>
        <taxon>Agaricomycetes</taxon>
        <taxon>Cantharellales</taxon>
        <taxon>Botryobasidiaceae</taxon>
        <taxon>Botryobasidium</taxon>
    </lineage>
</organism>
<dbReference type="Proteomes" id="UP000027195">
    <property type="component" value="Unassembled WGS sequence"/>
</dbReference>
<dbReference type="AlphaFoldDB" id="A0A067MTA6"/>
<evidence type="ECO:0000313" key="1">
    <source>
        <dbReference type="EMBL" id="KDQ18978.1"/>
    </source>
</evidence>
<evidence type="ECO:0000313" key="2">
    <source>
        <dbReference type="Proteomes" id="UP000027195"/>
    </source>
</evidence>
<name>A0A067MTA6_BOTB1</name>
<reference evidence="2" key="1">
    <citation type="journal article" date="2014" name="Proc. Natl. Acad. Sci. U.S.A.">
        <title>Extensive sampling of basidiomycete genomes demonstrates inadequacy of the white-rot/brown-rot paradigm for wood decay fungi.</title>
        <authorList>
            <person name="Riley R."/>
            <person name="Salamov A.A."/>
            <person name="Brown D.W."/>
            <person name="Nagy L.G."/>
            <person name="Floudas D."/>
            <person name="Held B.W."/>
            <person name="Levasseur A."/>
            <person name="Lombard V."/>
            <person name="Morin E."/>
            <person name="Otillar R."/>
            <person name="Lindquist E.A."/>
            <person name="Sun H."/>
            <person name="LaButti K.M."/>
            <person name="Schmutz J."/>
            <person name="Jabbour D."/>
            <person name="Luo H."/>
            <person name="Baker S.E."/>
            <person name="Pisabarro A.G."/>
            <person name="Walton J.D."/>
            <person name="Blanchette R.A."/>
            <person name="Henrissat B."/>
            <person name="Martin F."/>
            <person name="Cullen D."/>
            <person name="Hibbett D.S."/>
            <person name="Grigoriev I.V."/>
        </authorList>
    </citation>
    <scope>NUCLEOTIDE SEQUENCE [LARGE SCALE GENOMIC DNA]</scope>
    <source>
        <strain evidence="2">FD-172 SS1</strain>
    </source>
</reference>
<dbReference type="EMBL" id="KL198020">
    <property type="protein sequence ID" value="KDQ18978.1"/>
    <property type="molecule type" value="Genomic_DNA"/>
</dbReference>
<dbReference type="HOGENOM" id="CLU_2346418_0_0_1"/>
<gene>
    <name evidence="1" type="ORF">BOTBODRAFT_28461</name>
</gene>
<sequence length="97" mass="10239">MASPDLWKPVSIILYHYVSPITSTRASALLLCVLHTLASYTPTARRDSGVEVTELISLGNPVKRIRLHPGSSTTQAASGAKIIGSIISLMNAIPAGI</sequence>